<accession>A0A0F2M371</accession>
<dbReference type="AlphaFoldDB" id="A0A0F2M371"/>
<dbReference type="RefSeq" id="XP_016586230.1">
    <property type="nucleotide sequence ID" value="XM_016731525.1"/>
</dbReference>
<dbReference type="GeneID" id="27666802"/>
<reference evidence="2 3" key="2">
    <citation type="journal article" date="2015" name="Eukaryot. Cell">
        <title>Asexual propagation of a virulent clone complex in a human and feline outbreak of sporotrichosis.</title>
        <authorList>
            <person name="Teixeira Mde M."/>
            <person name="Rodrigues A.M."/>
            <person name="Tsui C.K."/>
            <person name="de Almeida L.G."/>
            <person name="Van Diepeningen A.D."/>
            <person name="van den Ende B.G."/>
            <person name="Fernandes G.F."/>
            <person name="Kano R."/>
            <person name="Hamelin R.C."/>
            <person name="Lopes-Bezerra L.M."/>
            <person name="Vasconcelos A.T."/>
            <person name="de Hoog S."/>
            <person name="de Camargo Z.P."/>
            <person name="Felipe M.S."/>
        </authorList>
    </citation>
    <scope>NUCLEOTIDE SEQUENCE [LARGE SCALE GENOMIC DNA]</scope>
    <source>
        <strain evidence="2 3">1099-18</strain>
    </source>
</reference>
<dbReference type="Proteomes" id="UP000033710">
    <property type="component" value="Unassembled WGS sequence"/>
</dbReference>
<feature type="region of interest" description="Disordered" evidence="1">
    <location>
        <begin position="22"/>
        <end position="41"/>
    </location>
</feature>
<organism evidence="2 3">
    <name type="scientific">Sporothrix schenckii 1099-18</name>
    <dbReference type="NCBI Taxonomy" id="1397361"/>
    <lineage>
        <taxon>Eukaryota</taxon>
        <taxon>Fungi</taxon>
        <taxon>Dikarya</taxon>
        <taxon>Ascomycota</taxon>
        <taxon>Pezizomycotina</taxon>
        <taxon>Sordariomycetes</taxon>
        <taxon>Sordariomycetidae</taxon>
        <taxon>Ophiostomatales</taxon>
        <taxon>Ophiostomataceae</taxon>
        <taxon>Sporothrix</taxon>
    </lineage>
</organism>
<evidence type="ECO:0000256" key="1">
    <source>
        <dbReference type="SAM" id="MobiDB-lite"/>
    </source>
</evidence>
<dbReference type="EMBL" id="AXCR01000010">
    <property type="protein sequence ID" value="KJR83554.1"/>
    <property type="molecule type" value="Genomic_DNA"/>
</dbReference>
<protein>
    <submittedName>
        <fullName evidence="2">Uncharacterized protein</fullName>
    </submittedName>
</protein>
<gene>
    <name evidence="2" type="ORF">SPSK_04728</name>
</gene>
<dbReference type="VEuPathDB" id="FungiDB:SPSK_04728"/>
<sequence>MGSRSQALMYLCSENVSLCLRDDDAGGDDDNKGDKGGARGRERVWSSCQDNVAVSALAGKSIARQSTLRGKCKSSR</sequence>
<proteinExistence type="predicted"/>
<evidence type="ECO:0000313" key="3">
    <source>
        <dbReference type="Proteomes" id="UP000033710"/>
    </source>
</evidence>
<comment type="caution">
    <text evidence="2">The sequence shown here is derived from an EMBL/GenBank/DDBJ whole genome shotgun (WGS) entry which is preliminary data.</text>
</comment>
<dbReference type="KEGG" id="ssck:SPSK_04728"/>
<reference evidence="2 3" key="1">
    <citation type="journal article" date="2014" name="BMC Genomics">
        <title>Comparative genomics of the major fungal agents of human and animal Sporotrichosis: Sporothrix schenckii and Sporothrix brasiliensis.</title>
        <authorList>
            <person name="Teixeira M.M."/>
            <person name="de Almeida L.G."/>
            <person name="Kubitschek-Barreira P."/>
            <person name="Alves F.L."/>
            <person name="Kioshima E.S."/>
            <person name="Abadio A.K."/>
            <person name="Fernandes L."/>
            <person name="Derengowski L.S."/>
            <person name="Ferreira K.S."/>
            <person name="Souza R.C."/>
            <person name="Ruiz J.C."/>
            <person name="de Andrade N.C."/>
            <person name="Paes H.C."/>
            <person name="Nicola A.M."/>
            <person name="Albuquerque P."/>
            <person name="Gerber A.L."/>
            <person name="Martins V.P."/>
            <person name="Peconick L.D."/>
            <person name="Neto A.V."/>
            <person name="Chaucanez C.B."/>
            <person name="Silva P.A."/>
            <person name="Cunha O.L."/>
            <person name="de Oliveira F.F."/>
            <person name="dos Santos T.C."/>
            <person name="Barros A.L."/>
            <person name="Soares M.A."/>
            <person name="de Oliveira L.M."/>
            <person name="Marini M.M."/>
            <person name="Villalobos-Duno H."/>
            <person name="Cunha M.M."/>
            <person name="de Hoog S."/>
            <person name="da Silveira J.F."/>
            <person name="Henrissat B."/>
            <person name="Nino-Vega G.A."/>
            <person name="Cisalpino P.S."/>
            <person name="Mora-Montes H.M."/>
            <person name="Almeida S.R."/>
            <person name="Stajich J.E."/>
            <person name="Lopes-Bezerra L.M."/>
            <person name="Vasconcelos A.T."/>
            <person name="Felipe M.S."/>
        </authorList>
    </citation>
    <scope>NUCLEOTIDE SEQUENCE [LARGE SCALE GENOMIC DNA]</scope>
    <source>
        <strain evidence="2 3">1099-18</strain>
    </source>
</reference>
<name>A0A0F2M371_SPOSC</name>
<evidence type="ECO:0000313" key="2">
    <source>
        <dbReference type="EMBL" id="KJR83554.1"/>
    </source>
</evidence>